<dbReference type="SUPFAM" id="SSF53335">
    <property type="entry name" value="S-adenosyl-L-methionine-dependent methyltransferases"/>
    <property type="match status" value="1"/>
</dbReference>
<dbReference type="Proteomes" id="UP000196027">
    <property type="component" value="Chromosome"/>
</dbReference>
<dbReference type="Gene3D" id="3.40.50.150">
    <property type="entry name" value="Vaccinia Virus protein VP39"/>
    <property type="match status" value="1"/>
</dbReference>
<name>A0A1Y0I260_9GAMM</name>
<keyword evidence="2" id="KW-0489">Methyltransferase</keyword>
<dbReference type="AlphaFoldDB" id="A0A1Y0I260"/>
<dbReference type="EMBL" id="CP021425">
    <property type="protein sequence ID" value="ARU54552.1"/>
    <property type="molecule type" value="Genomic_DNA"/>
</dbReference>
<accession>A0A1Y0I260</accession>
<proteinExistence type="predicted"/>
<dbReference type="InterPro" id="IPR041698">
    <property type="entry name" value="Methyltransf_25"/>
</dbReference>
<dbReference type="GO" id="GO:0032259">
    <property type="term" value="P:methylation"/>
    <property type="evidence" value="ECO:0007669"/>
    <property type="project" value="UniProtKB-KW"/>
</dbReference>
<evidence type="ECO:0000313" key="2">
    <source>
        <dbReference type="EMBL" id="ARU54552.1"/>
    </source>
</evidence>
<dbReference type="Pfam" id="PF13649">
    <property type="entry name" value="Methyltransf_25"/>
    <property type="match status" value="1"/>
</dbReference>
<dbReference type="Gene3D" id="2.20.130.10">
    <property type="entry name" value="CAC2371-like domains"/>
    <property type="match status" value="1"/>
</dbReference>
<protein>
    <submittedName>
        <fullName evidence="2">Methyltransferase type 11</fullName>
    </submittedName>
</protein>
<dbReference type="PANTHER" id="PTHR43464">
    <property type="entry name" value="METHYLTRANSFERASE"/>
    <property type="match status" value="1"/>
</dbReference>
<evidence type="ECO:0000313" key="3">
    <source>
        <dbReference type="Proteomes" id="UP000196027"/>
    </source>
</evidence>
<reference evidence="2 3" key="1">
    <citation type="submission" date="2017-05" db="EMBL/GenBank/DDBJ databases">
        <title>Genomic insights into alkan degradation activity of Oleiphilus messinensis.</title>
        <authorList>
            <person name="Kozyavkin S.A."/>
            <person name="Slesarev A.I."/>
            <person name="Golyshin P.N."/>
            <person name="Korzhenkov A."/>
            <person name="Golyshina O.N."/>
            <person name="Toshchakov S.V."/>
        </authorList>
    </citation>
    <scope>NUCLEOTIDE SEQUENCE [LARGE SCALE GENOMIC DNA]</scope>
    <source>
        <strain evidence="2 3">ME102</strain>
    </source>
</reference>
<keyword evidence="2" id="KW-0808">Transferase</keyword>
<dbReference type="PANTHER" id="PTHR43464:SF75">
    <property type="entry name" value="METHYLTRANSFERASE TYPE 11"/>
    <property type="match status" value="1"/>
</dbReference>
<evidence type="ECO:0000259" key="1">
    <source>
        <dbReference type="Pfam" id="PF13649"/>
    </source>
</evidence>
<organism evidence="2 3">
    <name type="scientific">Oleiphilus messinensis</name>
    <dbReference type="NCBI Taxonomy" id="141451"/>
    <lineage>
        <taxon>Bacteria</taxon>
        <taxon>Pseudomonadati</taxon>
        <taxon>Pseudomonadota</taxon>
        <taxon>Gammaproteobacteria</taxon>
        <taxon>Oceanospirillales</taxon>
        <taxon>Oleiphilaceae</taxon>
        <taxon>Oleiphilus</taxon>
    </lineage>
</organism>
<dbReference type="KEGG" id="ome:OLMES_0448"/>
<sequence length="250" mass="28352">MANSNQLYAQLASYYDHFCHHIDYDEQSAFIQRAMQCFMLSGGAQYLDLACGSGQLLALMHARGHTVSGLDNSKEMLSQAHQRCPEADLKLCDLAQFQFPTSFDVITCLLYSMHYSHPLKNMFSAMECAFQALKSGGIYLFDLVDKKGIANDNGIMNRLDIGSELLSFQSRWWYRGEGDVLDLYLSIIREAKGQTDRWDDHHLMTAVSIPVVVEQLKSIGFEVFVLERDFSSLREWNGLSDNVLVVARKP</sequence>
<feature type="domain" description="Methyltransferase" evidence="1">
    <location>
        <begin position="47"/>
        <end position="137"/>
    </location>
</feature>
<dbReference type="InterPro" id="IPR029063">
    <property type="entry name" value="SAM-dependent_MTases_sf"/>
</dbReference>
<gene>
    <name evidence="2" type="ORF">OLMES_0448</name>
</gene>
<dbReference type="GO" id="GO:0008168">
    <property type="term" value="F:methyltransferase activity"/>
    <property type="evidence" value="ECO:0007669"/>
    <property type="project" value="UniProtKB-KW"/>
</dbReference>
<keyword evidence="3" id="KW-1185">Reference proteome</keyword>
<dbReference type="CDD" id="cd02440">
    <property type="entry name" value="AdoMet_MTases"/>
    <property type="match status" value="1"/>
</dbReference>